<name>A0A328DEL4_9ASTE</name>
<evidence type="ECO:0000256" key="4">
    <source>
        <dbReference type="ARBA" id="ARBA00062317"/>
    </source>
</evidence>
<evidence type="ECO:0000256" key="5">
    <source>
        <dbReference type="RuleBase" id="RU362110"/>
    </source>
</evidence>
<reference evidence="9 10" key="1">
    <citation type="submission" date="2018-06" db="EMBL/GenBank/DDBJ databases">
        <title>The Genome of Cuscuta australis (Dodder) Provides Insight into the Evolution of Plant Parasitism.</title>
        <authorList>
            <person name="Liu H."/>
        </authorList>
    </citation>
    <scope>NUCLEOTIDE SEQUENCE [LARGE SCALE GENOMIC DNA]</scope>
    <source>
        <strain evidence="10">cv. Yunnan</strain>
        <tissue evidence="9">Vines</tissue>
    </source>
</reference>
<keyword evidence="3 5" id="KW-0326">Glycosidase</keyword>
<dbReference type="FunFam" id="2.60.120.560:FF:000002">
    <property type="entry name" value="Beta-fructofuranosidase, insoluble isoenzyme CWINV1"/>
    <property type="match status" value="1"/>
</dbReference>
<evidence type="ECO:0000256" key="3">
    <source>
        <dbReference type="ARBA" id="ARBA00023295"/>
    </source>
</evidence>
<dbReference type="InterPro" id="IPR050551">
    <property type="entry name" value="Fructan_Metab_Enzymes"/>
</dbReference>
<dbReference type="Pfam" id="PF08244">
    <property type="entry name" value="Glyco_hydro_32C"/>
    <property type="match status" value="1"/>
</dbReference>
<dbReference type="SUPFAM" id="SSF75005">
    <property type="entry name" value="Arabinanase/levansucrase/invertase"/>
    <property type="match status" value="1"/>
</dbReference>
<dbReference type="InterPro" id="IPR023296">
    <property type="entry name" value="Glyco_hydro_beta-prop_sf"/>
</dbReference>
<dbReference type="InterPro" id="IPR013320">
    <property type="entry name" value="ConA-like_dom_sf"/>
</dbReference>
<sequence length="579" mass="65104">MNKMGFLRRLICLVILMFVHGGVNMETEGSHIVLQDLEALQPPFPNQTYRTSFHFQPPKNWMNDPNGPMVYKGVYHLFYQYNPKGADFGKISWGHSTSRDLVNWRAHIPAISPSQPADINGAWSGSATILPSGKPALLYTGHDSRHRQVQNMAVPKNASDPYLQEWVKSPRNPLIAPDEFNKINATSFRDPTTAWQGRDGRWRILIGSKVNRRGLAILYRSKDFVNWVQARHPFHSAEGTGMWECPDFYPVSTSPSGLDTSSLGSGIKHVMKVSLDDTKHEYYTVGTYDHARDKYIPDKGSVDSDVGGLRYDYGKFYASKTFYDSLKGRRILWGWINESLPSTEYVKQGWSGVQGFPRSVWLDKKGKQLVQWPVQEIEMMRSNRVEMHGTVLKKGSLVEVTGINAAQADVEATFKVRGLGKAERMEAGWSREPQVLCSQKGGTVRGGIGPFGLRVLGSKDGQEHTSVFFRVFRGNNNTHFVVLMCSDQTRSSLNEKTDKTSYGAFVDIDPVREEFSLRVLVDHSIVESYGGKGKACITSRVYPTKAIGDRAHLHAFNFGLQPLYLSKLTAWSIKNPTIN</sequence>
<dbReference type="CDD" id="cd18624">
    <property type="entry name" value="GH32_Fruct1-like"/>
    <property type="match status" value="1"/>
</dbReference>
<dbReference type="EMBL" id="NQVE01000152">
    <property type="protein sequence ID" value="RAL43876.1"/>
    <property type="molecule type" value="Genomic_DNA"/>
</dbReference>
<keyword evidence="10" id="KW-1185">Reference proteome</keyword>
<protein>
    <recommendedName>
        <fullName evidence="11">Beta-fructofuranosidase</fullName>
    </recommendedName>
</protein>
<feature type="domain" description="Glycosyl hydrolase family 32 N-terminal" evidence="7">
    <location>
        <begin position="54"/>
        <end position="373"/>
    </location>
</feature>
<evidence type="ECO:0000313" key="10">
    <source>
        <dbReference type="Proteomes" id="UP000249390"/>
    </source>
</evidence>
<feature type="signal peptide" evidence="6">
    <location>
        <begin position="1"/>
        <end position="21"/>
    </location>
</feature>
<comment type="similarity">
    <text evidence="1 5">Belongs to the glycosyl hydrolase 32 family.</text>
</comment>
<dbReference type="GO" id="GO:0005975">
    <property type="term" value="P:carbohydrate metabolic process"/>
    <property type="evidence" value="ECO:0007669"/>
    <property type="project" value="InterPro"/>
</dbReference>
<proteinExistence type="inferred from homology"/>
<keyword evidence="2 5" id="KW-0378">Hydrolase</keyword>
<accession>A0A328DEL4</accession>
<dbReference type="AlphaFoldDB" id="A0A328DEL4"/>
<dbReference type="Gene3D" id="2.115.10.20">
    <property type="entry name" value="Glycosyl hydrolase domain, family 43"/>
    <property type="match status" value="1"/>
</dbReference>
<evidence type="ECO:0000256" key="2">
    <source>
        <dbReference type="ARBA" id="ARBA00022801"/>
    </source>
</evidence>
<dbReference type="GO" id="GO:0004553">
    <property type="term" value="F:hydrolase activity, hydrolyzing O-glycosyl compounds"/>
    <property type="evidence" value="ECO:0007669"/>
    <property type="project" value="InterPro"/>
</dbReference>
<dbReference type="Proteomes" id="UP000249390">
    <property type="component" value="Unassembled WGS sequence"/>
</dbReference>
<dbReference type="InterPro" id="IPR018053">
    <property type="entry name" value="Glyco_hydro_32_AS"/>
</dbReference>
<evidence type="ECO:0000256" key="1">
    <source>
        <dbReference type="ARBA" id="ARBA00009902"/>
    </source>
</evidence>
<dbReference type="SUPFAM" id="SSF49899">
    <property type="entry name" value="Concanavalin A-like lectins/glucanases"/>
    <property type="match status" value="1"/>
</dbReference>
<keyword evidence="6" id="KW-0732">Signal</keyword>
<dbReference type="PANTHER" id="PTHR31953">
    <property type="entry name" value="BETA-FRUCTOFURANOSIDASE, INSOLUBLE ISOENZYME CWINV1-RELATED"/>
    <property type="match status" value="1"/>
</dbReference>
<evidence type="ECO:0000259" key="7">
    <source>
        <dbReference type="Pfam" id="PF00251"/>
    </source>
</evidence>
<organism evidence="9 10">
    <name type="scientific">Cuscuta australis</name>
    <dbReference type="NCBI Taxonomy" id="267555"/>
    <lineage>
        <taxon>Eukaryota</taxon>
        <taxon>Viridiplantae</taxon>
        <taxon>Streptophyta</taxon>
        <taxon>Embryophyta</taxon>
        <taxon>Tracheophyta</taxon>
        <taxon>Spermatophyta</taxon>
        <taxon>Magnoliopsida</taxon>
        <taxon>eudicotyledons</taxon>
        <taxon>Gunneridae</taxon>
        <taxon>Pentapetalae</taxon>
        <taxon>asterids</taxon>
        <taxon>lamiids</taxon>
        <taxon>Solanales</taxon>
        <taxon>Convolvulaceae</taxon>
        <taxon>Cuscuteae</taxon>
        <taxon>Cuscuta</taxon>
        <taxon>Cuscuta subgen. Grammica</taxon>
        <taxon>Cuscuta sect. Cleistogrammica</taxon>
    </lineage>
</organism>
<evidence type="ECO:0000313" key="9">
    <source>
        <dbReference type="EMBL" id="RAL43876.1"/>
    </source>
</evidence>
<dbReference type="SMART" id="SM00640">
    <property type="entry name" value="Glyco_32"/>
    <property type="match status" value="1"/>
</dbReference>
<comment type="subunit">
    <text evidence="4">May be present in two forms, a 70 kDa monomer and a heterodimer of the 30 kDa and 38 kDa subunits. The ratio of the levels of the two forms within cells appears to be regulated developmentally.</text>
</comment>
<feature type="chain" id="PRO_5016256102" description="Beta-fructofuranosidase" evidence="6">
    <location>
        <begin position="22"/>
        <end position="579"/>
    </location>
</feature>
<feature type="domain" description="Glycosyl hydrolase family 32 C-terminal" evidence="8">
    <location>
        <begin position="396"/>
        <end position="572"/>
    </location>
</feature>
<evidence type="ECO:0008006" key="11">
    <source>
        <dbReference type="Google" id="ProtNLM"/>
    </source>
</evidence>
<dbReference type="InterPro" id="IPR013148">
    <property type="entry name" value="Glyco_hydro_32_N"/>
</dbReference>
<dbReference type="InterPro" id="IPR001362">
    <property type="entry name" value="Glyco_hydro_32"/>
</dbReference>
<dbReference type="PROSITE" id="PS00609">
    <property type="entry name" value="GLYCOSYL_HYDROL_F32"/>
    <property type="match status" value="1"/>
</dbReference>
<dbReference type="FunFam" id="2.115.10.20:FF:000001">
    <property type="entry name" value="Beta-fructofuranosidase, insoluble isoenzyme CWINV1"/>
    <property type="match status" value="1"/>
</dbReference>
<dbReference type="Pfam" id="PF00251">
    <property type="entry name" value="Glyco_hydro_32N"/>
    <property type="match status" value="1"/>
</dbReference>
<dbReference type="Gene3D" id="2.60.120.560">
    <property type="entry name" value="Exo-inulinase, domain 1"/>
    <property type="match status" value="1"/>
</dbReference>
<comment type="caution">
    <text evidence="9">The sequence shown here is derived from an EMBL/GenBank/DDBJ whole genome shotgun (WGS) entry which is preliminary data.</text>
</comment>
<dbReference type="InterPro" id="IPR013189">
    <property type="entry name" value="Glyco_hydro_32_C"/>
</dbReference>
<evidence type="ECO:0000259" key="8">
    <source>
        <dbReference type="Pfam" id="PF08244"/>
    </source>
</evidence>
<gene>
    <name evidence="9" type="ORF">DM860_014377</name>
</gene>
<evidence type="ECO:0000256" key="6">
    <source>
        <dbReference type="SAM" id="SignalP"/>
    </source>
</evidence>